<feature type="non-terminal residue" evidence="1">
    <location>
        <position position="125"/>
    </location>
</feature>
<name>A0A0D0E480_9AGAM</name>
<evidence type="ECO:0000313" key="2">
    <source>
        <dbReference type="Proteomes" id="UP000054538"/>
    </source>
</evidence>
<protein>
    <submittedName>
        <fullName evidence="1">Uncharacterized protein</fullName>
    </submittedName>
</protein>
<feature type="non-terminal residue" evidence="1">
    <location>
        <position position="1"/>
    </location>
</feature>
<dbReference type="STRING" id="930991.A0A0D0E480"/>
<reference evidence="1 2" key="1">
    <citation type="submission" date="2014-04" db="EMBL/GenBank/DDBJ databases">
        <authorList>
            <consortium name="DOE Joint Genome Institute"/>
            <person name="Kuo A."/>
            <person name="Kohler A."/>
            <person name="Jargeat P."/>
            <person name="Nagy L.G."/>
            <person name="Floudas D."/>
            <person name="Copeland A."/>
            <person name="Barry K.W."/>
            <person name="Cichocki N."/>
            <person name="Veneault-Fourrey C."/>
            <person name="LaButti K."/>
            <person name="Lindquist E.A."/>
            <person name="Lipzen A."/>
            <person name="Lundell T."/>
            <person name="Morin E."/>
            <person name="Murat C."/>
            <person name="Sun H."/>
            <person name="Tunlid A."/>
            <person name="Henrissat B."/>
            <person name="Grigoriev I.V."/>
            <person name="Hibbett D.S."/>
            <person name="Martin F."/>
            <person name="Nordberg H.P."/>
            <person name="Cantor M.N."/>
            <person name="Hua S.X."/>
        </authorList>
    </citation>
    <scope>NUCLEOTIDE SEQUENCE [LARGE SCALE GENOMIC DNA]</scope>
    <source>
        <strain evidence="1 2">Ve08.2h10</strain>
    </source>
</reference>
<organism evidence="1 2">
    <name type="scientific">Paxillus rubicundulus Ve08.2h10</name>
    <dbReference type="NCBI Taxonomy" id="930991"/>
    <lineage>
        <taxon>Eukaryota</taxon>
        <taxon>Fungi</taxon>
        <taxon>Dikarya</taxon>
        <taxon>Basidiomycota</taxon>
        <taxon>Agaricomycotina</taxon>
        <taxon>Agaricomycetes</taxon>
        <taxon>Agaricomycetidae</taxon>
        <taxon>Boletales</taxon>
        <taxon>Paxilineae</taxon>
        <taxon>Paxillaceae</taxon>
        <taxon>Paxillus</taxon>
    </lineage>
</organism>
<reference evidence="2" key="2">
    <citation type="submission" date="2015-01" db="EMBL/GenBank/DDBJ databases">
        <title>Evolutionary Origins and Diversification of the Mycorrhizal Mutualists.</title>
        <authorList>
            <consortium name="DOE Joint Genome Institute"/>
            <consortium name="Mycorrhizal Genomics Consortium"/>
            <person name="Kohler A."/>
            <person name="Kuo A."/>
            <person name="Nagy L.G."/>
            <person name="Floudas D."/>
            <person name="Copeland A."/>
            <person name="Barry K.W."/>
            <person name="Cichocki N."/>
            <person name="Veneault-Fourrey C."/>
            <person name="LaButti K."/>
            <person name="Lindquist E.A."/>
            <person name="Lipzen A."/>
            <person name="Lundell T."/>
            <person name="Morin E."/>
            <person name="Murat C."/>
            <person name="Riley R."/>
            <person name="Ohm R."/>
            <person name="Sun H."/>
            <person name="Tunlid A."/>
            <person name="Henrissat B."/>
            <person name="Grigoriev I.V."/>
            <person name="Hibbett D.S."/>
            <person name="Martin F."/>
        </authorList>
    </citation>
    <scope>NUCLEOTIDE SEQUENCE [LARGE SCALE GENOMIC DNA]</scope>
    <source>
        <strain evidence="2">Ve08.2h10</strain>
    </source>
</reference>
<dbReference type="AlphaFoldDB" id="A0A0D0E480"/>
<keyword evidence="2" id="KW-1185">Reference proteome</keyword>
<dbReference type="OrthoDB" id="2671972at2759"/>
<evidence type="ECO:0000313" key="1">
    <source>
        <dbReference type="EMBL" id="KIK91985.1"/>
    </source>
</evidence>
<gene>
    <name evidence="1" type="ORF">PAXRUDRAFT_97882</name>
</gene>
<dbReference type="Proteomes" id="UP000054538">
    <property type="component" value="Unassembled WGS sequence"/>
</dbReference>
<accession>A0A0D0E480</accession>
<dbReference type="EMBL" id="KN825327">
    <property type="protein sequence ID" value="KIK91985.1"/>
    <property type="molecule type" value="Genomic_DNA"/>
</dbReference>
<proteinExistence type="predicted"/>
<sequence length="125" mass="14456">PTHKSHLNIHFWTLADYLKWFNNSPEAQAGVHRRVDYLEHKDSSGISPDTLAVICWAMCNRWTTLGKCDLAPQSWGQIDAMGHQKFHVLVENAHPLFQFADNGWKLDRLATSMYLSWAKTYIENN</sequence>
<dbReference type="HOGENOM" id="CLU_069664_2_0_1"/>
<dbReference type="InParanoid" id="A0A0D0E480"/>